<dbReference type="SMART" id="SM01043">
    <property type="entry name" value="BTAD"/>
    <property type="match status" value="1"/>
</dbReference>
<comment type="caution">
    <text evidence="2">The sequence shown here is derived from an EMBL/GenBank/DDBJ whole genome shotgun (WGS) entry which is preliminary data.</text>
</comment>
<dbReference type="SUPFAM" id="SSF48452">
    <property type="entry name" value="TPR-like"/>
    <property type="match status" value="3"/>
</dbReference>
<dbReference type="InterPro" id="IPR036388">
    <property type="entry name" value="WH-like_DNA-bd_sf"/>
</dbReference>
<dbReference type="Proteomes" id="UP000253314">
    <property type="component" value="Unassembled WGS sequence"/>
</dbReference>
<gene>
    <name evidence="2" type="ORF">DS031_16865</name>
</gene>
<evidence type="ECO:0000313" key="2">
    <source>
        <dbReference type="EMBL" id="RBW68338.1"/>
    </source>
</evidence>
<dbReference type="SUPFAM" id="SSF52540">
    <property type="entry name" value="P-loop containing nucleoside triphosphate hydrolases"/>
    <property type="match status" value="1"/>
</dbReference>
<dbReference type="InterPro" id="IPR019734">
    <property type="entry name" value="TPR_rpt"/>
</dbReference>
<dbReference type="AlphaFoldDB" id="A0A366XS15"/>
<reference evidence="2 3" key="1">
    <citation type="submission" date="2018-07" db="EMBL/GenBank/DDBJ databases">
        <title>Lottiidibacillus patelloidae gen. nov., sp. nov., isolated from the intestinal tract of a marine limpet and the reclassification of B. taeanensis BH030017T, B. algicola KMM 3737T and B. hwajinpoensis SW-72T as genus Lottiidibacillus.</title>
        <authorList>
            <person name="Liu R."/>
            <person name="Huang Z."/>
        </authorList>
    </citation>
    <scope>NUCLEOTIDE SEQUENCE [LARGE SCALE GENOMIC DNA]</scope>
    <source>
        <strain evidence="2 3">BH030017</strain>
    </source>
</reference>
<dbReference type="Pfam" id="PF03704">
    <property type="entry name" value="BTAD"/>
    <property type="match status" value="1"/>
</dbReference>
<accession>A0A366XS15</accession>
<dbReference type="Pfam" id="PF25873">
    <property type="entry name" value="WHD_MalT"/>
    <property type="match status" value="1"/>
</dbReference>
<dbReference type="SMART" id="SM00028">
    <property type="entry name" value="TPR"/>
    <property type="match status" value="7"/>
</dbReference>
<dbReference type="InterPro" id="IPR027417">
    <property type="entry name" value="P-loop_NTPase"/>
</dbReference>
<evidence type="ECO:0000259" key="1">
    <source>
        <dbReference type="SMART" id="SM01043"/>
    </source>
</evidence>
<name>A0A366XS15_9BACI</name>
<dbReference type="InterPro" id="IPR059106">
    <property type="entry name" value="WHD_MalT"/>
</dbReference>
<evidence type="ECO:0000313" key="3">
    <source>
        <dbReference type="Proteomes" id="UP000253314"/>
    </source>
</evidence>
<dbReference type="InterPro" id="IPR011990">
    <property type="entry name" value="TPR-like_helical_dom_sf"/>
</dbReference>
<proteinExistence type="predicted"/>
<keyword evidence="3" id="KW-1185">Reference proteome</keyword>
<feature type="domain" description="Bacterial transcriptional activator" evidence="1">
    <location>
        <begin position="931"/>
        <end position="1073"/>
    </location>
</feature>
<dbReference type="PANTHER" id="PTHR35807:SF2">
    <property type="entry name" value="TRANSCRIPTIONAL ACTIVATOR DOMAIN"/>
    <property type="match status" value="1"/>
</dbReference>
<protein>
    <submittedName>
        <fullName evidence="2">Transcriptional regulator</fullName>
    </submittedName>
</protein>
<organism evidence="2 3">
    <name type="scientific">Bacillus taeanensis</name>
    <dbReference type="NCBI Taxonomy" id="273032"/>
    <lineage>
        <taxon>Bacteria</taxon>
        <taxon>Bacillati</taxon>
        <taxon>Bacillota</taxon>
        <taxon>Bacilli</taxon>
        <taxon>Bacillales</taxon>
        <taxon>Bacillaceae</taxon>
        <taxon>Bacillus</taxon>
    </lineage>
</organism>
<dbReference type="InterPro" id="IPR051677">
    <property type="entry name" value="AfsR-DnrI-RedD_regulator"/>
</dbReference>
<dbReference type="RefSeq" id="WP_113807237.1">
    <property type="nucleotide sequence ID" value="NZ_QOCW01000021.1"/>
</dbReference>
<dbReference type="OrthoDB" id="1137593at2"/>
<sequence>MKRKLPIIQTKFVPPFLKKFTIRKPHVMRKLNEIEHYPLTLIHSGAGYGKSTALSSFIHDHHFTYSWYSIAKSDDDFLPFILHFIHSIRTQIPTFSEKLLYYLVTEQPHNYEEDVPFICSELINEFMKIKQSFFVILDDFHLIEHTVSIKQLLLSLIEYLPDHIHLILSGRTRPTWHLLTELFVKGKLLEVNEKDLAFTEEEIGVLFSDYYHMPLKKTDINQIYKKTEGWIIAIHMVWQKLKAQGNVEKLLEKKLSSMNELFHFLTMEVVEKQPLPVQEFLQKTCIFDELTETLCNELLNINNSGELLEYLVHQHLFLISIEKKQYRYHALFKECLQEKLKENKRLYKDLHLQAANYYLSQGYHEKAFFYLLEIKDYVKTASLLERYGQMMIENGQLEMLLDVLKALPDNLKNIHYMLWFYQGEIYRYRCYYEDALASYERVQTLAVHKEDSIGESLGKEGKARVYLDTVQPGKAGDLLRQAISLIDAHPGCSTEKKVQLYSLMAENLLNLGKAADAENWYNKCKHVYKQMDGSKFEKVEFEARLYLRTGRLFQAKEILESYKREQSKSELLSRSHRTTDLLLAIVNTYIGDGDQAKAYAQESILRASQWKAPFVESVGWTRIGHAVQLLDHYRLHMAEDCYKTSLKITDQLKVRRGRAEPLMGLCLLYGRTDQYELAMEIGKQALLETEKDVWLASFIQLAMGIAAYYGGNKEEALCAFQKSMEHFTECGCCYGMFLSSFWLALIEFEQENMKRFTKFITSFLRKLKQSNFFFFIEQKTLFGPHDLQKMVPLFIEAKKREIEPEIVSAILEQYGYRNLPSHPGYTLCIQTFGEFKVCLGDIEVTENDWKRDKAKELLQLFVTKRKPIPKSEILSLLWGDLNEEAAARDFKVALNALHKTIEPSRKARSSPFFVERKNISYGLNEEAQIEVDAYAFQSLIEQALQEQNYEYAESLLVKALSYYQGDYLPSRRYHDWSLEMRERLLVLFLRGAERLAQIYTTKERYDEAIYWAEKMIEKDVCWEEAYRLLMYCYYRKNNRSYALKLYTKCTQKLQEELGVAPLDETKKMVEMMIGSEHIQYWRASNGD</sequence>
<dbReference type="Gene3D" id="1.10.10.10">
    <property type="entry name" value="Winged helix-like DNA-binding domain superfamily/Winged helix DNA-binding domain"/>
    <property type="match status" value="1"/>
</dbReference>
<dbReference type="Gene3D" id="1.25.40.10">
    <property type="entry name" value="Tetratricopeptide repeat domain"/>
    <property type="match status" value="3"/>
</dbReference>
<dbReference type="PANTHER" id="PTHR35807">
    <property type="entry name" value="TRANSCRIPTIONAL REGULATOR REDD-RELATED"/>
    <property type="match status" value="1"/>
</dbReference>
<dbReference type="EMBL" id="QOCW01000021">
    <property type="protein sequence ID" value="RBW68338.1"/>
    <property type="molecule type" value="Genomic_DNA"/>
</dbReference>
<dbReference type="InterPro" id="IPR005158">
    <property type="entry name" value="BTAD"/>
</dbReference>